<evidence type="ECO:0000313" key="1">
    <source>
        <dbReference type="EMBL" id="MFD1981715.1"/>
    </source>
</evidence>
<keyword evidence="2" id="KW-1185">Reference proteome</keyword>
<comment type="caution">
    <text evidence="1">The sequence shown here is derived from an EMBL/GenBank/DDBJ whole genome shotgun (WGS) entry which is preliminary data.</text>
</comment>
<name>A0ABW4U5N4_9HYPH</name>
<organism evidence="1 2">
    <name type="scientific">Mesorhizobium newzealandense</name>
    <dbReference type="NCBI Taxonomy" id="1300302"/>
    <lineage>
        <taxon>Bacteria</taxon>
        <taxon>Pseudomonadati</taxon>
        <taxon>Pseudomonadota</taxon>
        <taxon>Alphaproteobacteria</taxon>
        <taxon>Hyphomicrobiales</taxon>
        <taxon>Phyllobacteriaceae</taxon>
        <taxon>Mesorhizobium</taxon>
    </lineage>
</organism>
<gene>
    <name evidence="1" type="ORF">ACFSOZ_03210</name>
</gene>
<accession>A0ABW4U5N4</accession>
<protein>
    <recommendedName>
        <fullName evidence="3">Integrase</fullName>
    </recommendedName>
</protein>
<reference evidence="2" key="1">
    <citation type="journal article" date="2019" name="Int. J. Syst. Evol. Microbiol.">
        <title>The Global Catalogue of Microorganisms (GCM) 10K type strain sequencing project: providing services to taxonomists for standard genome sequencing and annotation.</title>
        <authorList>
            <consortium name="The Broad Institute Genomics Platform"/>
            <consortium name="The Broad Institute Genome Sequencing Center for Infectious Disease"/>
            <person name="Wu L."/>
            <person name="Ma J."/>
        </authorList>
    </citation>
    <scope>NUCLEOTIDE SEQUENCE [LARGE SCALE GENOMIC DNA]</scope>
    <source>
        <strain evidence="2">CGMCC 1.16225</strain>
    </source>
</reference>
<evidence type="ECO:0000313" key="2">
    <source>
        <dbReference type="Proteomes" id="UP001597405"/>
    </source>
</evidence>
<proteinExistence type="predicted"/>
<sequence>MQHPNEWPIWHDDPGQSPRPRYAVAPLRHDIALARYLEKQRAGRESTLRSFDLRTTTIRACVLIADAGRDFLRRLVAPVGAAEKSERSSPSITQSLE</sequence>
<dbReference type="EMBL" id="JBHUGZ010000001">
    <property type="protein sequence ID" value="MFD1981715.1"/>
    <property type="molecule type" value="Genomic_DNA"/>
</dbReference>
<dbReference type="RefSeq" id="WP_379093620.1">
    <property type="nucleotide sequence ID" value="NZ_JBHUGZ010000001.1"/>
</dbReference>
<evidence type="ECO:0008006" key="3">
    <source>
        <dbReference type="Google" id="ProtNLM"/>
    </source>
</evidence>
<dbReference type="Proteomes" id="UP001597405">
    <property type="component" value="Unassembled WGS sequence"/>
</dbReference>